<proteinExistence type="predicted"/>
<accession>A0ACB8T037</accession>
<dbReference type="EMBL" id="MU277210">
    <property type="protein sequence ID" value="KAI0061795.1"/>
    <property type="molecule type" value="Genomic_DNA"/>
</dbReference>
<name>A0ACB8T037_9AGAM</name>
<keyword evidence="2" id="KW-1185">Reference proteome</keyword>
<dbReference type="Proteomes" id="UP000814140">
    <property type="component" value="Unassembled WGS sequence"/>
</dbReference>
<gene>
    <name evidence="1" type="ORF">BV25DRAFT_1826064</name>
</gene>
<comment type="caution">
    <text evidence="1">The sequence shown here is derived from an EMBL/GenBank/DDBJ whole genome shotgun (WGS) entry which is preliminary data.</text>
</comment>
<reference evidence="1" key="2">
    <citation type="journal article" date="2022" name="New Phytol.">
        <title>Evolutionary transition to the ectomycorrhizal habit in the genomes of a hyperdiverse lineage of mushroom-forming fungi.</title>
        <authorList>
            <person name="Looney B."/>
            <person name="Miyauchi S."/>
            <person name="Morin E."/>
            <person name="Drula E."/>
            <person name="Courty P.E."/>
            <person name="Kohler A."/>
            <person name="Kuo A."/>
            <person name="LaButti K."/>
            <person name="Pangilinan J."/>
            <person name="Lipzen A."/>
            <person name="Riley R."/>
            <person name="Andreopoulos W."/>
            <person name="He G."/>
            <person name="Johnson J."/>
            <person name="Nolan M."/>
            <person name="Tritt A."/>
            <person name="Barry K.W."/>
            <person name="Grigoriev I.V."/>
            <person name="Nagy L.G."/>
            <person name="Hibbett D."/>
            <person name="Henrissat B."/>
            <person name="Matheny P.B."/>
            <person name="Labbe J."/>
            <person name="Martin F.M."/>
        </authorList>
    </citation>
    <scope>NUCLEOTIDE SEQUENCE</scope>
    <source>
        <strain evidence="1">HHB10654</strain>
    </source>
</reference>
<organism evidence="1 2">
    <name type="scientific">Artomyces pyxidatus</name>
    <dbReference type="NCBI Taxonomy" id="48021"/>
    <lineage>
        <taxon>Eukaryota</taxon>
        <taxon>Fungi</taxon>
        <taxon>Dikarya</taxon>
        <taxon>Basidiomycota</taxon>
        <taxon>Agaricomycotina</taxon>
        <taxon>Agaricomycetes</taxon>
        <taxon>Russulales</taxon>
        <taxon>Auriscalpiaceae</taxon>
        <taxon>Artomyces</taxon>
    </lineage>
</organism>
<reference evidence="1" key="1">
    <citation type="submission" date="2021-03" db="EMBL/GenBank/DDBJ databases">
        <authorList>
            <consortium name="DOE Joint Genome Institute"/>
            <person name="Ahrendt S."/>
            <person name="Looney B.P."/>
            <person name="Miyauchi S."/>
            <person name="Morin E."/>
            <person name="Drula E."/>
            <person name="Courty P.E."/>
            <person name="Chicoki N."/>
            <person name="Fauchery L."/>
            <person name="Kohler A."/>
            <person name="Kuo A."/>
            <person name="Labutti K."/>
            <person name="Pangilinan J."/>
            <person name="Lipzen A."/>
            <person name="Riley R."/>
            <person name="Andreopoulos W."/>
            <person name="He G."/>
            <person name="Johnson J."/>
            <person name="Barry K.W."/>
            <person name="Grigoriev I.V."/>
            <person name="Nagy L."/>
            <person name="Hibbett D."/>
            <person name="Henrissat B."/>
            <person name="Matheny P.B."/>
            <person name="Labbe J."/>
            <person name="Martin F."/>
        </authorList>
    </citation>
    <scope>NUCLEOTIDE SEQUENCE</scope>
    <source>
        <strain evidence="1">HHB10654</strain>
    </source>
</reference>
<protein>
    <submittedName>
        <fullName evidence="1">Uncharacterized protein</fullName>
    </submittedName>
</protein>
<evidence type="ECO:0000313" key="1">
    <source>
        <dbReference type="EMBL" id="KAI0061795.1"/>
    </source>
</evidence>
<evidence type="ECO:0000313" key="2">
    <source>
        <dbReference type="Proteomes" id="UP000814140"/>
    </source>
</evidence>
<sequence length="53" mass="5247">MLSNVLAVLAIFAATAAAQNPSPCILTCVTQALASGGCSSVYVSLSCQRLGSS</sequence>